<dbReference type="GO" id="GO:0005975">
    <property type="term" value="P:carbohydrate metabolic process"/>
    <property type="evidence" value="ECO:0007669"/>
    <property type="project" value="InterPro"/>
</dbReference>
<evidence type="ECO:0000313" key="4">
    <source>
        <dbReference type="EMBL" id="SDC99702.1"/>
    </source>
</evidence>
<keyword evidence="5" id="KW-1185">Reference proteome</keyword>
<gene>
    <name evidence="4" type="ORF">SAMN04487894_105149</name>
</gene>
<dbReference type="InterPro" id="IPR027414">
    <property type="entry name" value="GH95_N_dom"/>
</dbReference>
<dbReference type="Gene3D" id="1.50.10.10">
    <property type="match status" value="1"/>
</dbReference>
<accession>A0A1G6R520</accession>
<evidence type="ECO:0000259" key="3">
    <source>
        <dbReference type="Pfam" id="PF22124"/>
    </source>
</evidence>
<dbReference type="InterPro" id="IPR054363">
    <property type="entry name" value="GH95_cat"/>
</dbReference>
<evidence type="ECO:0000259" key="1">
    <source>
        <dbReference type="Pfam" id="PF14498"/>
    </source>
</evidence>
<dbReference type="InterPro" id="IPR008928">
    <property type="entry name" value="6-hairpin_glycosidase_sf"/>
</dbReference>
<dbReference type="AlphaFoldDB" id="A0A1G6R520"/>
<dbReference type="Pfam" id="PF21307">
    <property type="entry name" value="Glyco_hydro_95_C"/>
    <property type="match status" value="1"/>
</dbReference>
<dbReference type="InterPro" id="IPR016518">
    <property type="entry name" value="Alpha-L-fucosidase"/>
</dbReference>
<organism evidence="4 5">
    <name type="scientific">Niabella drilacis (strain DSM 25811 / CCM 8410 / CCUG 62505 / LMG 26954 / E90)</name>
    <dbReference type="NCBI Taxonomy" id="1285928"/>
    <lineage>
        <taxon>Bacteria</taxon>
        <taxon>Pseudomonadati</taxon>
        <taxon>Bacteroidota</taxon>
        <taxon>Chitinophagia</taxon>
        <taxon>Chitinophagales</taxon>
        <taxon>Chitinophagaceae</taxon>
        <taxon>Niabella</taxon>
    </lineage>
</organism>
<proteinExistence type="predicted"/>
<dbReference type="InterPro" id="IPR049053">
    <property type="entry name" value="AFCA-like_C"/>
</dbReference>
<sequence length="816" mass="90935">MGQNCLHLKKFFTAALLGAGLFIFTGYTGSAQERSIPVKRAGMLPGRWTAWSKKPALAWQDAFVTGNGSIGAMHLGAPGKERIICVHEELFLRAWGRNKIAVADIAGLLPQVRRMAENDSLTEAARFATDAARRQLEAMGAPQAWPVSPHPAFDLNIQTTTFGTAGDYRRQLNMETGESMIRWRDDKGEVEQAVFSSRANDVNVLRIRGLGARKLSVSLSLDETPGRTGQIDGVDISKAFRSINSEATDDGWIRYHAQYTNDPGGYEGVARVTSVGGRRTRSGSRIRIEDATEILVVLRITPLQYGNTSQAVQVKNELNNLSLHYEQLLRPHAALHGEMFRRVVLDLGAAGQWAGTPTEEMLTHADKKGVTSLFLEQLHAMGRYLLISSCGKYPPPLQGIWGGGWRPAWNGGFVFDSNVNLAIAAMSTGDLQECAASYFGYVERLLPAWRLNAKNYLGCRGFLVPHYSDPERGFLNHFGTDFPWMYWPSGAGWNLMPFYEHGMLLGDTAFLRTKVLPLYGEMAQFYEDYLVKMKDGYYHIIPGISPENNVGHQSSNLAKDCTIDIAVAREVFEHLLVLGKMFGAAKQDMDRWRHYHDQMLPYRVNADGALAEWAPAGYPDNYAHRHNSHLYPVFPGTEFLQPGANPALLQAARVALDRRFKYDTESAHGLIHISLMAARLQDADKVMENLNRFARRKYVYSGLVTSHNPDHAIYNLDAVLSLPRLLSEMLVFSQRQRIRLLPACPAGLPEGRLSGIRIHGGHKLTVSWAKGTLKQAILLPGKNDVCTITYGRLSKKIKLVAGRRILLDQQLNIRPL</sequence>
<reference evidence="5" key="1">
    <citation type="submission" date="2016-10" db="EMBL/GenBank/DDBJ databases">
        <authorList>
            <person name="Varghese N."/>
            <person name="Submissions S."/>
        </authorList>
    </citation>
    <scope>NUCLEOTIDE SEQUENCE [LARGE SCALE GENOMIC DNA]</scope>
    <source>
        <strain evidence="5">DSM 25811 / CCM 8410 / LMG 26954 / E90</strain>
    </source>
</reference>
<keyword evidence="4" id="KW-0378">Hydrolase</keyword>
<feature type="domain" description="Alpha fucosidase A-like C-terminal" evidence="2">
    <location>
        <begin position="733"/>
        <end position="792"/>
    </location>
</feature>
<feature type="domain" description="Glycosyl hydrolase family 95 catalytic" evidence="3">
    <location>
        <begin position="325"/>
        <end position="730"/>
    </location>
</feature>
<feature type="domain" description="Glycosyl hydrolase family 95 N-terminal" evidence="1">
    <location>
        <begin position="51"/>
        <end position="299"/>
    </location>
</feature>
<dbReference type="Pfam" id="PF14498">
    <property type="entry name" value="Glyco_hyd_65N_2"/>
    <property type="match status" value="1"/>
</dbReference>
<dbReference type="Pfam" id="PF22124">
    <property type="entry name" value="Glyco_hydro_95_cat"/>
    <property type="match status" value="1"/>
</dbReference>
<name>A0A1G6R520_NIADE</name>
<dbReference type="PANTHER" id="PTHR31084:SF0">
    <property type="entry name" value="ALPHA-L-FUCOSIDASE 2"/>
    <property type="match status" value="1"/>
</dbReference>
<dbReference type="Proteomes" id="UP000198757">
    <property type="component" value="Unassembled WGS sequence"/>
</dbReference>
<evidence type="ECO:0000313" key="5">
    <source>
        <dbReference type="Proteomes" id="UP000198757"/>
    </source>
</evidence>
<dbReference type="GO" id="GO:0004560">
    <property type="term" value="F:alpha-L-fucosidase activity"/>
    <property type="evidence" value="ECO:0007669"/>
    <property type="project" value="InterPro"/>
</dbReference>
<protein>
    <submittedName>
        <fullName evidence="4">Glycosyl hydrolase family 65, N-terminal domain</fullName>
    </submittedName>
</protein>
<evidence type="ECO:0000259" key="2">
    <source>
        <dbReference type="Pfam" id="PF21307"/>
    </source>
</evidence>
<dbReference type="PIRSF" id="PIRSF007663">
    <property type="entry name" value="UCP007663"/>
    <property type="match status" value="1"/>
</dbReference>
<dbReference type="PANTHER" id="PTHR31084">
    <property type="entry name" value="ALPHA-L-FUCOSIDASE 2"/>
    <property type="match status" value="1"/>
</dbReference>
<dbReference type="SUPFAM" id="SSF48208">
    <property type="entry name" value="Six-hairpin glycosidases"/>
    <property type="match status" value="1"/>
</dbReference>
<dbReference type="InterPro" id="IPR012341">
    <property type="entry name" value="6hp_glycosidase-like_sf"/>
</dbReference>
<dbReference type="EMBL" id="FMZO01000005">
    <property type="protein sequence ID" value="SDC99702.1"/>
    <property type="molecule type" value="Genomic_DNA"/>
</dbReference>
<dbReference type="STRING" id="1285928.SAMN04487894_105149"/>